<name>A0A225SN56_9BURK</name>
<organism evidence="3 4">
    <name type="scientific">Herbaspirillum aquaticum</name>
    <dbReference type="NCBI Taxonomy" id="568783"/>
    <lineage>
        <taxon>Bacteria</taxon>
        <taxon>Pseudomonadati</taxon>
        <taxon>Pseudomonadota</taxon>
        <taxon>Betaproteobacteria</taxon>
        <taxon>Burkholderiales</taxon>
        <taxon>Oxalobacteraceae</taxon>
        <taxon>Herbaspirillum</taxon>
    </lineage>
</organism>
<feature type="compositionally biased region" description="Basic and acidic residues" evidence="2">
    <location>
        <begin position="140"/>
        <end position="149"/>
    </location>
</feature>
<keyword evidence="4" id="KW-1185">Reference proteome</keyword>
<feature type="region of interest" description="Disordered" evidence="2">
    <location>
        <begin position="140"/>
        <end position="164"/>
    </location>
</feature>
<dbReference type="InterPro" id="IPR000944">
    <property type="entry name" value="Tscrpt_reg_Rrf2"/>
</dbReference>
<dbReference type="NCBIfam" id="TIGR00738">
    <property type="entry name" value="rrf2_super"/>
    <property type="match status" value="1"/>
</dbReference>
<dbReference type="NCBIfam" id="TIGR02010">
    <property type="entry name" value="IscR"/>
    <property type="match status" value="1"/>
</dbReference>
<comment type="caution">
    <text evidence="3">The sequence shown here is derived from an EMBL/GenBank/DDBJ whole genome shotgun (WGS) entry which is preliminary data.</text>
</comment>
<dbReference type="AlphaFoldDB" id="A0A225SN56"/>
<dbReference type="FunFam" id="1.10.10.10:FF:000026">
    <property type="entry name" value="HTH-type transcriptional regulator IscR"/>
    <property type="match status" value="1"/>
</dbReference>
<sequence length="164" mass="17819">MRLTTKGRFAVTAMIDLALRQGKGPVTLSAISERQEISLSYLEQLFGKLRRHQIVESVRGPGGGYNLARKAADVSVADIIIAVDEPLDATQCGGKENCHSAAHPGGARCMTHELWSTLNEKMVEYLDSVSLQDLVDQQKEPKAAEHRAADSQSVVVMHRPQAAA</sequence>
<dbReference type="GeneID" id="90165565"/>
<evidence type="ECO:0000256" key="2">
    <source>
        <dbReference type="SAM" id="MobiDB-lite"/>
    </source>
</evidence>
<evidence type="ECO:0000313" key="3">
    <source>
        <dbReference type="EMBL" id="OWY32518.1"/>
    </source>
</evidence>
<keyword evidence="1" id="KW-0238">DNA-binding</keyword>
<dbReference type="GO" id="GO:0005829">
    <property type="term" value="C:cytosol"/>
    <property type="evidence" value="ECO:0007669"/>
    <property type="project" value="TreeGrafter"/>
</dbReference>
<dbReference type="EMBL" id="NJGV01000025">
    <property type="protein sequence ID" value="OWY32518.1"/>
    <property type="molecule type" value="Genomic_DNA"/>
</dbReference>
<proteinExistence type="predicted"/>
<evidence type="ECO:0000313" key="4">
    <source>
        <dbReference type="Proteomes" id="UP000214747"/>
    </source>
</evidence>
<dbReference type="SUPFAM" id="SSF46785">
    <property type="entry name" value="Winged helix' DNA-binding domain"/>
    <property type="match status" value="1"/>
</dbReference>
<dbReference type="GO" id="GO:0003690">
    <property type="term" value="F:double-stranded DNA binding"/>
    <property type="evidence" value="ECO:0007669"/>
    <property type="project" value="InterPro"/>
</dbReference>
<dbReference type="Gene3D" id="1.10.10.10">
    <property type="entry name" value="Winged helix-like DNA-binding domain superfamily/Winged helix DNA-binding domain"/>
    <property type="match status" value="1"/>
</dbReference>
<dbReference type="InterPro" id="IPR036388">
    <property type="entry name" value="WH-like_DNA-bd_sf"/>
</dbReference>
<dbReference type="InterPro" id="IPR036390">
    <property type="entry name" value="WH_DNA-bd_sf"/>
</dbReference>
<dbReference type="Pfam" id="PF02082">
    <property type="entry name" value="Rrf2"/>
    <property type="match status" value="1"/>
</dbReference>
<dbReference type="PANTHER" id="PTHR33221:SF5">
    <property type="entry name" value="HTH-TYPE TRANSCRIPTIONAL REGULATOR ISCR"/>
    <property type="match status" value="1"/>
</dbReference>
<dbReference type="GO" id="GO:0003700">
    <property type="term" value="F:DNA-binding transcription factor activity"/>
    <property type="evidence" value="ECO:0007669"/>
    <property type="project" value="InterPro"/>
</dbReference>
<gene>
    <name evidence="3" type="primary">iscR</name>
    <name evidence="3" type="ORF">CEJ45_20940</name>
</gene>
<protein>
    <submittedName>
        <fullName evidence="3">Fe-S cluster assembly transcriptional regulator IscR</fullName>
    </submittedName>
</protein>
<reference evidence="3 4" key="1">
    <citation type="journal article" date="2010" name="Int. J. Syst. Evol. Microbiol.">
        <title>Reclassification of Herbaspirillum putei as a later heterotypic synonym of Herbaspirillum huttiense, with the description of H. huttiense subsp. huttiense subsp. nov. and H. huttiense subsp. putei subsp. nov., comb. nov., and description of Herbaspirillum aquaticum sp. nov.</title>
        <authorList>
            <person name="Dobritsa A.P."/>
            <person name="Reddy M.C."/>
            <person name="Samadpour M."/>
        </authorList>
    </citation>
    <scope>NUCLEOTIDE SEQUENCE [LARGE SCALE GENOMIC DNA]</scope>
    <source>
        <strain evidence="3 4">IEH 4430</strain>
    </source>
</reference>
<dbReference type="PROSITE" id="PS51197">
    <property type="entry name" value="HTH_RRF2_2"/>
    <property type="match status" value="1"/>
</dbReference>
<accession>A0A225SN56</accession>
<dbReference type="Proteomes" id="UP000214747">
    <property type="component" value="Unassembled WGS sequence"/>
</dbReference>
<dbReference type="InterPro" id="IPR010242">
    <property type="entry name" value="TF_HTH_IscR"/>
</dbReference>
<dbReference type="RefSeq" id="WP_034331344.1">
    <property type="nucleotide sequence ID" value="NZ_JARJFG010000033.1"/>
</dbReference>
<dbReference type="PANTHER" id="PTHR33221">
    <property type="entry name" value="WINGED HELIX-TURN-HELIX TRANSCRIPTIONAL REGULATOR, RRF2 FAMILY"/>
    <property type="match status" value="1"/>
</dbReference>
<evidence type="ECO:0000256" key="1">
    <source>
        <dbReference type="ARBA" id="ARBA00023125"/>
    </source>
</evidence>